<dbReference type="PANTHER" id="PTHR28620">
    <property type="entry name" value="CENTROMERE PROTEIN V"/>
    <property type="match status" value="1"/>
</dbReference>
<dbReference type="InterPro" id="IPR006913">
    <property type="entry name" value="CENP-V/GFA"/>
</dbReference>
<dbReference type="Gene3D" id="2.170.150.70">
    <property type="match status" value="1"/>
</dbReference>
<keyword evidence="2" id="KW-0479">Metal-binding</keyword>
<evidence type="ECO:0000313" key="5">
    <source>
        <dbReference type="EMBL" id="MBE3640310.1"/>
    </source>
</evidence>
<keyword evidence="6" id="KW-1185">Reference proteome</keyword>
<evidence type="ECO:0000256" key="2">
    <source>
        <dbReference type="ARBA" id="ARBA00022723"/>
    </source>
</evidence>
<evidence type="ECO:0000259" key="4">
    <source>
        <dbReference type="PROSITE" id="PS51891"/>
    </source>
</evidence>
<reference evidence="5" key="1">
    <citation type="submission" date="2020-09" db="EMBL/GenBank/DDBJ databases">
        <title>A novel bacterium of genus Mangrovicoccus, isolated from South China Sea.</title>
        <authorList>
            <person name="Huang H."/>
            <person name="Mo K."/>
            <person name="Hu Y."/>
        </authorList>
    </citation>
    <scope>NUCLEOTIDE SEQUENCE</scope>
    <source>
        <strain evidence="5">HB182678</strain>
    </source>
</reference>
<accession>A0A8J6ZF49</accession>
<dbReference type="InterPro" id="IPR011057">
    <property type="entry name" value="Mss4-like_sf"/>
</dbReference>
<name>A0A8J6ZF49_9RHOB</name>
<dbReference type="PROSITE" id="PS51891">
    <property type="entry name" value="CENP_V_GFA"/>
    <property type="match status" value="1"/>
</dbReference>
<dbReference type="GO" id="GO:0046872">
    <property type="term" value="F:metal ion binding"/>
    <property type="evidence" value="ECO:0007669"/>
    <property type="project" value="UniProtKB-KW"/>
</dbReference>
<feature type="domain" description="CENP-V/GFA" evidence="4">
    <location>
        <begin position="3"/>
        <end position="111"/>
    </location>
</feature>
<sequence>MTYRASCHCGAVELEVALTAGPESARRCDCSFCRRRGAPMVSAPLEGLRVVKGQDRLSLYTWGTGAAQHWFCSVCGIYTHHRRRSDPNSYGVNLGTLEGVNPSELGEFPWIDGVNHPSDR</sequence>
<evidence type="ECO:0000256" key="3">
    <source>
        <dbReference type="ARBA" id="ARBA00022833"/>
    </source>
</evidence>
<evidence type="ECO:0000256" key="1">
    <source>
        <dbReference type="ARBA" id="ARBA00005495"/>
    </source>
</evidence>
<comment type="similarity">
    <text evidence="1">Belongs to the Gfa family.</text>
</comment>
<dbReference type="GO" id="GO:0016846">
    <property type="term" value="F:carbon-sulfur lyase activity"/>
    <property type="evidence" value="ECO:0007669"/>
    <property type="project" value="InterPro"/>
</dbReference>
<dbReference type="Proteomes" id="UP000609121">
    <property type="component" value="Unassembled WGS sequence"/>
</dbReference>
<proteinExistence type="inferred from homology"/>
<dbReference type="RefSeq" id="WP_193186218.1">
    <property type="nucleotide sequence ID" value="NZ_JACVXA010000083.1"/>
</dbReference>
<comment type="caution">
    <text evidence="5">The sequence shown here is derived from an EMBL/GenBank/DDBJ whole genome shotgun (WGS) entry which is preliminary data.</text>
</comment>
<dbReference type="EMBL" id="JACVXA010000083">
    <property type="protein sequence ID" value="MBE3640310.1"/>
    <property type="molecule type" value="Genomic_DNA"/>
</dbReference>
<dbReference type="AlphaFoldDB" id="A0A8J6ZF49"/>
<dbReference type="Pfam" id="PF04828">
    <property type="entry name" value="GFA"/>
    <property type="match status" value="1"/>
</dbReference>
<evidence type="ECO:0000313" key="6">
    <source>
        <dbReference type="Proteomes" id="UP000609121"/>
    </source>
</evidence>
<keyword evidence="3" id="KW-0862">Zinc</keyword>
<dbReference type="InterPro" id="IPR052355">
    <property type="entry name" value="CENP-V-like"/>
</dbReference>
<protein>
    <submittedName>
        <fullName evidence="5">GFA family protein</fullName>
    </submittedName>
</protein>
<dbReference type="PANTHER" id="PTHR28620:SF1">
    <property type="entry name" value="CENP-V_GFA DOMAIN-CONTAINING PROTEIN"/>
    <property type="match status" value="1"/>
</dbReference>
<organism evidence="5 6">
    <name type="scientific">Mangrovicoccus algicola</name>
    <dbReference type="NCBI Taxonomy" id="2771008"/>
    <lineage>
        <taxon>Bacteria</taxon>
        <taxon>Pseudomonadati</taxon>
        <taxon>Pseudomonadota</taxon>
        <taxon>Alphaproteobacteria</taxon>
        <taxon>Rhodobacterales</taxon>
        <taxon>Paracoccaceae</taxon>
        <taxon>Mangrovicoccus</taxon>
    </lineage>
</organism>
<gene>
    <name evidence="5" type="ORF">ICN82_19070</name>
</gene>
<dbReference type="SUPFAM" id="SSF51316">
    <property type="entry name" value="Mss4-like"/>
    <property type="match status" value="1"/>
</dbReference>